<feature type="region of interest" description="Disordered" evidence="9">
    <location>
        <begin position="273"/>
        <end position="314"/>
    </location>
</feature>
<evidence type="ECO:0000256" key="8">
    <source>
        <dbReference type="SAM" id="Coils"/>
    </source>
</evidence>
<feature type="coiled-coil region" evidence="8">
    <location>
        <begin position="320"/>
        <end position="378"/>
    </location>
</feature>
<accession>A0A3P9BHQ5</accession>
<dbReference type="PROSITE" id="PS51808">
    <property type="entry name" value="CHCH"/>
    <property type="match status" value="1"/>
</dbReference>
<name>A0A3P9BHQ5_9CICH</name>
<feature type="compositionally biased region" description="Pro residues" evidence="9">
    <location>
        <begin position="65"/>
        <end position="80"/>
    </location>
</feature>
<evidence type="ECO:0000256" key="2">
    <source>
        <dbReference type="ARBA" id="ARBA00022792"/>
    </source>
</evidence>
<evidence type="ECO:0000256" key="5">
    <source>
        <dbReference type="ARBA" id="ARBA00023157"/>
    </source>
</evidence>
<keyword evidence="3" id="KW-0496">Mitochondrion</keyword>
<reference evidence="10" key="2">
    <citation type="submission" date="2025-08" db="UniProtKB">
        <authorList>
            <consortium name="Ensembl"/>
        </authorList>
    </citation>
    <scope>IDENTIFICATION</scope>
</reference>
<evidence type="ECO:0000256" key="9">
    <source>
        <dbReference type="SAM" id="MobiDB-lite"/>
    </source>
</evidence>
<evidence type="ECO:0000256" key="6">
    <source>
        <dbReference type="ARBA" id="ARBA00023288"/>
    </source>
</evidence>
<keyword evidence="11" id="KW-1185">Reference proteome</keyword>
<reference evidence="10 11" key="1">
    <citation type="journal article" date="2014" name="Nature">
        <title>The genomic substrate for adaptive radiation in African cichlid fish.</title>
        <authorList>
            <person name="Brawand D."/>
            <person name="Wagner C.E."/>
            <person name="Li Y.I."/>
            <person name="Malinsky M."/>
            <person name="Keller I."/>
            <person name="Fan S."/>
            <person name="Simakov O."/>
            <person name="Ng A.Y."/>
            <person name="Lim Z.W."/>
            <person name="Bezault E."/>
            <person name="Turner-Maier J."/>
            <person name="Johnson J."/>
            <person name="Alcazar R."/>
            <person name="Noh H.J."/>
            <person name="Russell P."/>
            <person name="Aken B."/>
            <person name="Alfoldi J."/>
            <person name="Amemiya C."/>
            <person name="Azzouzi N."/>
            <person name="Baroiller J.F."/>
            <person name="Barloy-Hubler F."/>
            <person name="Berlin A."/>
            <person name="Bloomquist R."/>
            <person name="Carleton K.L."/>
            <person name="Conte M.A."/>
            <person name="D'Cotta H."/>
            <person name="Eshel O."/>
            <person name="Gaffney L."/>
            <person name="Galibert F."/>
            <person name="Gante H.F."/>
            <person name="Gnerre S."/>
            <person name="Greuter L."/>
            <person name="Guyon R."/>
            <person name="Haddad N.S."/>
            <person name="Haerty W."/>
            <person name="Harris R.M."/>
            <person name="Hofmann H.A."/>
            <person name="Hourlier T."/>
            <person name="Hulata G."/>
            <person name="Jaffe D.B."/>
            <person name="Lara M."/>
            <person name="Lee A.P."/>
            <person name="MacCallum I."/>
            <person name="Mwaiko S."/>
            <person name="Nikaido M."/>
            <person name="Nishihara H."/>
            <person name="Ozouf-Costaz C."/>
            <person name="Penman D.J."/>
            <person name="Przybylski D."/>
            <person name="Rakotomanga M."/>
            <person name="Renn S.C.P."/>
            <person name="Ribeiro F.J."/>
            <person name="Ron M."/>
            <person name="Salzburger W."/>
            <person name="Sanchez-Pulido L."/>
            <person name="Santos M.E."/>
            <person name="Searle S."/>
            <person name="Sharpe T."/>
            <person name="Swofford R."/>
            <person name="Tan F.J."/>
            <person name="Williams L."/>
            <person name="Young S."/>
            <person name="Yin S."/>
            <person name="Okada N."/>
            <person name="Kocher T.D."/>
            <person name="Miska E.A."/>
            <person name="Lander E.S."/>
            <person name="Venkatesh B."/>
            <person name="Fernald R.D."/>
            <person name="Meyer A."/>
            <person name="Ponting C.P."/>
            <person name="Streelman J.T."/>
            <person name="Lindblad-Toh K."/>
            <person name="Seehausen O."/>
            <person name="Di Palma F."/>
        </authorList>
    </citation>
    <scope>NUCLEOTIDE SEQUENCE</scope>
</reference>
<comment type="subcellular location">
    <subcellularLocation>
        <location evidence="7">Mitochondrion inner membrane</location>
        <topology evidence="7">Lipid-anchor</topology>
    </subcellularLocation>
</comment>
<reference evidence="10" key="3">
    <citation type="submission" date="2025-09" db="UniProtKB">
        <authorList>
            <consortium name="Ensembl"/>
        </authorList>
    </citation>
    <scope>IDENTIFICATION</scope>
</reference>
<evidence type="ECO:0000256" key="3">
    <source>
        <dbReference type="ARBA" id="ARBA00023128"/>
    </source>
</evidence>
<organism evidence="10 11">
    <name type="scientific">Maylandia zebra</name>
    <name type="common">zebra mbuna</name>
    <dbReference type="NCBI Taxonomy" id="106582"/>
    <lineage>
        <taxon>Eukaryota</taxon>
        <taxon>Metazoa</taxon>
        <taxon>Chordata</taxon>
        <taxon>Craniata</taxon>
        <taxon>Vertebrata</taxon>
        <taxon>Euteleostomi</taxon>
        <taxon>Actinopterygii</taxon>
        <taxon>Neopterygii</taxon>
        <taxon>Teleostei</taxon>
        <taxon>Neoteleostei</taxon>
        <taxon>Acanthomorphata</taxon>
        <taxon>Ovalentaria</taxon>
        <taxon>Cichlomorphae</taxon>
        <taxon>Cichliformes</taxon>
        <taxon>Cichlidae</taxon>
        <taxon>African cichlids</taxon>
        <taxon>Pseudocrenilabrinae</taxon>
        <taxon>Haplochromini</taxon>
        <taxon>Maylandia</taxon>
        <taxon>Maylandia zebra complex</taxon>
    </lineage>
</organism>
<dbReference type="Proteomes" id="UP000265160">
    <property type="component" value="LG7"/>
</dbReference>
<protein>
    <submittedName>
        <fullName evidence="10">Coiled-coil-helix-coiled-coil-helix domain containing 3b</fullName>
    </submittedName>
</protein>
<evidence type="ECO:0000256" key="4">
    <source>
        <dbReference type="ARBA" id="ARBA00023136"/>
    </source>
</evidence>
<sequence length="514" mass="55866">MGGNSPSHFCEEDEGGGITFLKGIRLSDRVIKRMKLSPEVVSPHLAHASKPVASPDPTSSVEHLSPPPPTVIAAPPPSLSPPSQGATVPTVEPAPAVKLIPPPPVQFHSFPPAPPEPAAQTPSTPSPGVKAPVEPLPPPPAEVPPSAETLILPTSVESSQASLAPPEPSSQTPPTIIEPATVTPSVEPLESVTPSPPPVETVQLPPTVESTPSGPVEEVDQRCQVEAPVVVPAIDPEPPCAQSPPPPEDALAPPMLSFEETSPSCHCVEQAVAPTHPPLAPPPPTEESPKNPSVPPFDEKEVPVVTTPPPPVTVSEDELRQKLKEEMQRSLKEEIDQKRQELQRQLEEMRVQVRAEARAAARAQVEEQVKKILEAERAASTEKLTDTIMKERMKTEDEKLMVQLYWMELKAHQLEEKEKELKKRDALYKEHLAKLDTKCAEFYKVSVESFRKGKEETLSRFTHFNTHPVCGDLQSQILKCYKENTGKTLCCSRIAAAYMQCVDEAKKNKMRTGG</sequence>
<feature type="compositionally biased region" description="Low complexity" evidence="9">
    <location>
        <begin position="118"/>
        <end position="133"/>
    </location>
</feature>
<dbReference type="Pfam" id="PF05300">
    <property type="entry name" value="MIC19_MIC25"/>
    <property type="match status" value="1"/>
</dbReference>
<dbReference type="STRING" id="106582.ENSMZEP00005009427"/>
<dbReference type="PANTHER" id="PTHR21588:SF23">
    <property type="entry name" value="MICOS COMPLEX SUBUNIT MIC19 ISOFORM X1"/>
    <property type="match status" value="1"/>
</dbReference>
<keyword evidence="6" id="KW-0449">Lipoprotein</keyword>
<dbReference type="KEGG" id="mze:101466629"/>
<feature type="compositionally biased region" description="Low complexity" evidence="9">
    <location>
        <begin position="184"/>
        <end position="193"/>
    </location>
</feature>
<evidence type="ECO:0000313" key="11">
    <source>
        <dbReference type="Proteomes" id="UP000265160"/>
    </source>
</evidence>
<keyword evidence="4" id="KW-0472">Membrane</keyword>
<feature type="compositionally biased region" description="Pro residues" evidence="9">
    <location>
        <begin position="100"/>
        <end position="117"/>
    </location>
</feature>
<dbReference type="AlphaFoldDB" id="A0A3P9BHQ5"/>
<evidence type="ECO:0000256" key="7">
    <source>
        <dbReference type="ARBA" id="ARBA00034476"/>
    </source>
</evidence>
<keyword evidence="8" id="KW-0175">Coiled coil</keyword>
<keyword evidence="1" id="KW-0519">Myristate</keyword>
<feature type="compositionally biased region" description="Pro residues" evidence="9">
    <location>
        <begin position="134"/>
        <end position="143"/>
    </location>
</feature>
<feature type="region of interest" description="Disordered" evidence="9">
    <location>
        <begin position="40"/>
        <end position="219"/>
    </location>
</feature>
<dbReference type="InterPro" id="IPR052632">
    <property type="entry name" value="MICOS_subunit_Mic19"/>
</dbReference>
<evidence type="ECO:0000256" key="1">
    <source>
        <dbReference type="ARBA" id="ARBA00022707"/>
    </source>
</evidence>
<dbReference type="GO" id="GO:0007007">
    <property type="term" value="P:inner mitochondrial membrane organization"/>
    <property type="evidence" value="ECO:0007669"/>
    <property type="project" value="TreeGrafter"/>
</dbReference>
<feature type="compositionally biased region" description="Pro residues" evidence="9">
    <location>
        <begin position="275"/>
        <end position="286"/>
    </location>
</feature>
<keyword evidence="5" id="KW-1015">Disulfide bond</keyword>
<proteinExistence type="predicted"/>
<keyword evidence="2" id="KW-0999">Mitochondrion inner membrane</keyword>
<dbReference type="GO" id="GO:0061617">
    <property type="term" value="C:MICOS complex"/>
    <property type="evidence" value="ECO:0007669"/>
    <property type="project" value="InterPro"/>
</dbReference>
<dbReference type="Ensembl" id="ENSMZET00005009782.1">
    <property type="protein sequence ID" value="ENSMZEP00005009427.1"/>
    <property type="gene ID" value="ENSMZEG00005007147.1"/>
</dbReference>
<dbReference type="PRINTS" id="PR01217">
    <property type="entry name" value="PRICHEXTENSN"/>
</dbReference>
<dbReference type="RefSeq" id="XP_004576414.2">
    <property type="nucleotide sequence ID" value="XM_004576357.3"/>
</dbReference>
<feature type="region of interest" description="Disordered" evidence="9">
    <location>
        <begin position="233"/>
        <end position="253"/>
    </location>
</feature>
<dbReference type="PANTHER" id="PTHR21588">
    <property type="entry name" value="COILED-COIL-HELIX-COILED-COIL-HELIX DOMAIN CONTAINING 6"/>
    <property type="match status" value="1"/>
</dbReference>
<dbReference type="InterPro" id="IPR007964">
    <property type="entry name" value="MIC19/MIC25"/>
</dbReference>
<feature type="compositionally biased region" description="Pro residues" evidence="9">
    <location>
        <begin position="235"/>
        <end position="248"/>
    </location>
</feature>
<dbReference type="GeneTree" id="ENSGT00390000000903"/>
<evidence type="ECO:0000313" key="10">
    <source>
        <dbReference type="Ensembl" id="ENSMZEP00005009427.1"/>
    </source>
</evidence>